<keyword evidence="3" id="KW-1185">Reference proteome</keyword>
<proteinExistence type="predicted"/>
<keyword evidence="1" id="KW-0812">Transmembrane</keyword>
<protein>
    <submittedName>
        <fullName evidence="2">Jg5689 protein</fullName>
    </submittedName>
</protein>
<comment type="caution">
    <text evidence="2">The sequence shown here is derived from an EMBL/GenBank/DDBJ whole genome shotgun (WGS) entry which is preliminary data.</text>
</comment>
<evidence type="ECO:0000313" key="3">
    <source>
        <dbReference type="Proteomes" id="UP000838756"/>
    </source>
</evidence>
<gene>
    <name evidence="2" type="primary">jg5689</name>
    <name evidence="2" type="ORF">PAEG_LOCUS15594</name>
</gene>
<sequence>MGLIRKLRDTQRVMGRAMLGVSLVSLRNQIRNEEIRRRTRATDIARRVAKWQWAGHIRFLGVDVGVAKGVVVGVAVGVAVGVGLCMALSVALSVAVDVIVKVAVGVVVEVALGVG</sequence>
<organism evidence="2 3">
    <name type="scientific">Pararge aegeria aegeria</name>
    <dbReference type="NCBI Taxonomy" id="348720"/>
    <lineage>
        <taxon>Eukaryota</taxon>
        <taxon>Metazoa</taxon>
        <taxon>Ecdysozoa</taxon>
        <taxon>Arthropoda</taxon>
        <taxon>Hexapoda</taxon>
        <taxon>Insecta</taxon>
        <taxon>Pterygota</taxon>
        <taxon>Neoptera</taxon>
        <taxon>Endopterygota</taxon>
        <taxon>Lepidoptera</taxon>
        <taxon>Glossata</taxon>
        <taxon>Ditrysia</taxon>
        <taxon>Papilionoidea</taxon>
        <taxon>Nymphalidae</taxon>
        <taxon>Satyrinae</taxon>
        <taxon>Satyrini</taxon>
        <taxon>Parargina</taxon>
        <taxon>Pararge</taxon>
    </lineage>
</organism>
<name>A0A8S4RNZ1_9NEOP</name>
<evidence type="ECO:0000313" key="2">
    <source>
        <dbReference type="EMBL" id="CAH2238508.1"/>
    </source>
</evidence>
<dbReference type="AlphaFoldDB" id="A0A8S4RNZ1"/>
<keyword evidence="1" id="KW-0472">Membrane</keyword>
<accession>A0A8S4RNZ1</accession>
<keyword evidence="1" id="KW-1133">Transmembrane helix</keyword>
<feature type="transmembrane region" description="Helical" evidence="1">
    <location>
        <begin position="70"/>
        <end position="92"/>
    </location>
</feature>
<evidence type="ECO:0000256" key="1">
    <source>
        <dbReference type="SAM" id="Phobius"/>
    </source>
</evidence>
<reference evidence="2" key="1">
    <citation type="submission" date="2022-03" db="EMBL/GenBank/DDBJ databases">
        <authorList>
            <person name="Lindestad O."/>
        </authorList>
    </citation>
    <scope>NUCLEOTIDE SEQUENCE</scope>
</reference>
<dbReference type="EMBL" id="CAKXAJ010025356">
    <property type="protein sequence ID" value="CAH2238508.1"/>
    <property type="molecule type" value="Genomic_DNA"/>
</dbReference>
<dbReference type="Proteomes" id="UP000838756">
    <property type="component" value="Unassembled WGS sequence"/>
</dbReference>